<dbReference type="SUPFAM" id="SSF55469">
    <property type="entry name" value="FMN-dependent nitroreductase-like"/>
    <property type="match status" value="2"/>
</dbReference>
<sequence>MEQHIRNILEGAATAPSGENCQPWHVVVKDNSLEIYNVPERDLSLYNVNQLGSMTAHGAFLESLKIAASAEGLEARVRLFPDASQPTLVALVDLVQADISADPLEKYLRIRATNRKLYDKAPVDAAQYVLLKTAADSVASVRTSFIDDQARIKDLSDAFSLNERLLFENRALHDFFYSHVRWTEEEDRRYKTGFFIKTLELRGPQQPAFKLLRRWGLARFAARLGVSKQIAKDNAKTYAASAVLAAFLVRQNLPEDFVHIGRAMQRFWLTSTSLGLAVQPMTGVLFFMQRLQAESGQAFASSQQALIRSSFARISSAFGAGGDTLAVVLRIGRAAAPSARSSRFSVDEIVSEE</sequence>
<reference evidence="1 2" key="1">
    <citation type="journal article" date="2016" name="Nat. Commun.">
        <title>Thousands of microbial genomes shed light on interconnected biogeochemical processes in an aquifer system.</title>
        <authorList>
            <person name="Anantharaman K."/>
            <person name="Brown C.T."/>
            <person name="Hug L.A."/>
            <person name="Sharon I."/>
            <person name="Castelle C.J."/>
            <person name="Probst A.J."/>
            <person name="Thomas B.C."/>
            <person name="Singh A."/>
            <person name="Wilkins M.J."/>
            <person name="Karaoz U."/>
            <person name="Brodie E.L."/>
            <person name="Williams K.H."/>
            <person name="Hubbard S.S."/>
            <person name="Banfield J.F."/>
        </authorList>
    </citation>
    <scope>NUCLEOTIDE SEQUENCE [LARGE SCALE GENOMIC DNA]</scope>
</reference>
<gene>
    <name evidence="1" type="ORF">A2722_01755</name>
</gene>
<dbReference type="STRING" id="1817828.A2722_01755"/>
<evidence type="ECO:0000313" key="1">
    <source>
        <dbReference type="EMBL" id="OGE91186.1"/>
    </source>
</evidence>
<dbReference type="AlphaFoldDB" id="A0A1F5PMN6"/>
<evidence type="ECO:0008006" key="3">
    <source>
        <dbReference type="Google" id="ProtNLM"/>
    </source>
</evidence>
<dbReference type="InterPro" id="IPR000415">
    <property type="entry name" value="Nitroreductase-like"/>
</dbReference>
<proteinExistence type="predicted"/>
<comment type="caution">
    <text evidence="1">The sequence shown here is derived from an EMBL/GenBank/DDBJ whole genome shotgun (WGS) entry which is preliminary data.</text>
</comment>
<evidence type="ECO:0000313" key="2">
    <source>
        <dbReference type="Proteomes" id="UP000178377"/>
    </source>
</evidence>
<dbReference type="Gene3D" id="3.40.109.10">
    <property type="entry name" value="NADH Oxidase"/>
    <property type="match status" value="2"/>
</dbReference>
<accession>A0A1F5PMN6</accession>
<dbReference type="EMBL" id="MFEO01000003">
    <property type="protein sequence ID" value="OGE91186.1"/>
    <property type="molecule type" value="Genomic_DNA"/>
</dbReference>
<dbReference type="Proteomes" id="UP000178377">
    <property type="component" value="Unassembled WGS sequence"/>
</dbReference>
<name>A0A1F5PMN6_9BACT</name>
<dbReference type="GO" id="GO:0016491">
    <property type="term" value="F:oxidoreductase activity"/>
    <property type="evidence" value="ECO:0007669"/>
    <property type="project" value="InterPro"/>
</dbReference>
<protein>
    <recommendedName>
        <fullName evidence="3">Nitroreductase domain-containing protein</fullName>
    </recommendedName>
</protein>
<organism evidence="1 2">
    <name type="scientific">Candidatus Doudnabacteria bacterium RIFCSPHIGHO2_01_FULL_50_11</name>
    <dbReference type="NCBI Taxonomy" id="1817828"/>
    <lineage>
        <taxon>Bacteria</taxon>
        <taxon>Candidatus Doudnaibacteriota</taxon>
    </lineage>
</organism>